<dbReference type="InterPro" id="IPR024535">
    <property type="entry name" value="RHGA/B-epi-like_pectate_lyase"/>
</dbReference>
<dbReference type="GO" id="GO:0004650">
    <property type="term" value="F:polygalacturonase activity"/>
    <property type="evidence" value="ECO:0007669"/>
    <property type="project" value="InterPro"/>
</dbReference>
<dbReference type="SUPFAM" id="SSF51126">
    <property type="entry name" value="Pectin lyase-like"/>
    <property type="match status" value="1"/>
</dbReference>
<dbReference type="InterPro" id="IPR012334">
    <property type="entry name" value="Pectin_lyas_fold"/>
</dbReference>
<dbReference type="Pfam" id="PF12708">
    <property type="entry name" value="Pect-lyase_RHGA_epim"/>
    <property type="match status" value="1"/>
</dbReference>
<accession>T5ACZ7</accession>
<evidence type="ECO:0000259" key="3">
    <source>
        <dbReference type="Pfam" id="PF12708"/>
    </source>
</evidence>
<dbReference type="eggNOG" id="ENOG502QV54">
    <property type="taxonomic scope" value="Eukaryota"/>
</dbReference>
<dbReference type="Gene3D" id="2.160.20.10">
    <property type="entry name" value="Single-stranded right-handed beta-helix, Pectin lyase-like"/>
    <property type="match status" value="1"/>
</dbReference>
<organism evidence="4 5">
    <name type="scientific">Ophiocordyceps sinensis (strain Co18 / CGMCC 3.14243)</name>
    <name type="common">Yarsagumba caterpillar fungus</name>
    <name type="synonym">Hirsutella sinensis</name>
    <dbReference type="NCBI Taxonomy" id="911162"/>
    <lineage>
        <taxon>Eukaryota</taxon>
        <taxon>Fungi</taxon>
        <taxon>Dikarya</taxon>
        <taxon>Ascomycota</taxon>
        <taxon>Pezizomycotina</taxon>
        <taxon>Sordariomycetes</taxon>
        <taxon>Hypocreomycetidae</taxon>
        <taxon>Hypocreales</taxon>
        <taxon>Ophiocordycipitaceae</taxon>
        <taxon>Ophiocordyceps</taxon>
    </lineage>
</organism>
<feature type="domain" description="Rhamnogalacturonase A/B/Epimerase-like pectate lyase" evidence="3">
    <location>
        <begin position="96"/>
        <end position="233"/>
    </location>
</feature>
<dbReference type="HOGENOM" id="CLU_1129374_0_0_1"/>
<feature type="compositionally biased region" description="Low complexity" evidence="1">
    <location>
        <begin position="32"/>
        <end position="60"/>
    </location>
</feature>
<dbReference type="InterPro" id="IPR039279">
    <property type="entry name" value="QRT3-like"/>
</dbReference>
<proteinExistence type="predicted"/>
<dbReference type="InterPro" id="IPR011050">
    <property type="entry name" value="Pectin_lyase_fold/virulence"/>
</dbReference>
<feature type="chain" id="PRO_5004606029" evidence="2">
    <location>
        <begin position="24"/>
        <end position="246"/>
    </location>
</feature>
<dbReference type="EMBL" id="KE653254">
    <property type="protein sequence ID" value="EQK99606.1"/>
    <property type="molecule type" value="Genomic_DNA"/>
</dbReference>
<evidence type="ECO:0000313" key="4">
    <source>
        <dbReference type="EMBL" id="EQK99606.1"/>
    </source>
</evidence>
<dbReference type="Proteomes" id="UP000019374">
    <property type="component" value="Unassembled WGS sequence"/>
</dbReference>
<dbReference type="PANTHER" id="PTHR33928:SF2">
    <property type="entry name" value="PECTATE LYASE SUPERFAMILY PROTEIN DOMAIN-CONTAINING PROTEIN-RELATED"/>
    <property type="match status" value="1"/>
</dbReference>
<keyword evidence="2" id="KW-0732">Signal</keyword>
<feature type="signal peptide" evidence="2">
    <location>
        <begin position="1"/>
        <end position="23"/>
    </location>
</feature>
<reference evidence="4 5" key="1">
    <citation type="journal article" date="2013" name="Chin. Sci. Bull.">
        <title>Genome survey uncovers the secrets of sex and lifestyle in caterpillar fungus.</title>
        <authorList>
            <person name="Hu X."/>
            <person name="Zhang Y."/>
            <person name="Xiao G."/>
            <person name="Zheng P."/>
            <person name="Xia Y."/>
            <person name="Zhang X."/>
            <person name="St Leger R.J."/>
            <person name="Liu X."/>
            <person name="Wang C."/>
        </authorList>
    </citation>
    <scope>NUCLEOTIDE SEQUENCE [LARGE SCALE GENOMIC DNA]</scope>
    <source>
        <strain evidence="5">Co18 / CGMCC 3.14243</strain>
        <tissue evidence="4">Fruit-body</tissue>
    </source>
</reference>
<protein>
    <submittedName>
        <fullName evidence="4">Glucan 1,3-beta-glucosidase GLUC78</fullName>
    </submittedName>
</protein>
<evidence type="ECO:0000256" key="1">
    <source>
        <dbReference type="SAM" id="MobiDB-lite"/>
    </source>
</evidence>
<sequence length="246" mass="26427">MGLSTILTASVLALRLFSLPTGASPTPQDDGAPAPAVDSPAPAVDSPAPVDSSAPANSPAPTNPYDPIGASASGWWMSSIKRQGKPAFNQADYKVFRNVKDYGARGDGSTDDTDAINRAITEGNRCGQKCDSQTTTPAIVYFPPGTYLVSKPIVPYYYTQLIGDAVDMPTIKARQGFEGIAVIDSDPYEPSGANWWTNQNNFFRQVRNFRIDLTGLPKNTGTGIHWQGAQATEHRLRHGQGQERGK</sequence>
<dbReference type="PANTHER" id="PTHR33928">
    <property type="entry name" value="POLYGALACTURONASE QRT3"/>
    <property type="match status" value="1"/>
</dbReference>
<dbReference type="AlphaFoldDB" id="T5ACZ7"/>
<name>T5ACZ7_OPHSC</name>
<evidence type="ECO:0000313" key="5">
    <source>
        <dbReference type="Proteomes" id="UP000019374"/>
    </source>
</evidence>
<gene>
    <name evidence="4" type="ORF">OCS_04684</name>
</gene>
<feature type="region of interest" description="Disordered" evidence="1">
    <location>
        <begin position="21"/>
        <end position="65"/>
    </location>
</feature>
<dbReference type="OrthoDB" id="5153416at2759"/>
<evidence type="ECO:0000256" key="2">
    <source>
        <dbReference type="SAM" id="SignalP"/>
    </source>
</evidence>